<dbReference type="Pfam" id="PF00512">
    <property type="entry name" value="HisKA"/>
    <property type="match status" value="1"/>
</dbReference>
<feature type="domain" description="Response regulatory" evidence="5">
    <location>
        <begin position="549"/>
        <end position="667"/>
    </location>
</feature>
<gene>
    <name evidence="6" type="ORF">MNBD_GAMMA10-1713</name>
</gene>
<dbReference type="Gene3D" id="3.30.565.10">
    <property type="entry name" value="Histidine kinase-like ATPase, C-terminal domain"/>
    <property type="match status" value="1"/>
</dbReference>
<feature type="transmembrane region" description="Helical" evidence="3">
    <location>
        <begin position="83"/>
        <end position="102"/>
    </location>
</feature>
<dbReference type="SMART" id="SM00388">
    <property type="entry name" value="HisKA"/>
    <property type="match status" value="1"/>
</dbReference>
<dbReference type="SUPFAM" id="SSF47384">
    <property type="entry name" value="Homodimeric domain of signal transducing histidine kinase"/>
    <property type="match status" value="1"/>
</dbReference>
<dbReference type="InterPro" id="IPR001789">
    <property type="entry name" value="Sig_transdc_resp-reg_receiver"/>
</dbReference>
<dbReference type="PANTHER" id="PTHR45339:SF1">
    <property type="entry name" value="HYBRID SIGNAL TRANSDUCTION HISTIDINE KINASE J"/>
    <property type="match status" value="1"/>
</dbReference>
<dbReference type="Pfam" id="PF00072">
    <property type="entry name" value="Response_reg"/>
    <property type="match status" value="1"/>
</dbReference>
<keyword evidence="3" id="KW-1133">Transmembrane helix</keyword>
<dbReference type="PANTHER" id="PTHR45339">
    <property type="entry name" value="HYBRID SIGNAL TRANSDUCTION HISTIDINE KINASE J"/>
    <property type="match status" value="1"/>
</dbReference>
<proteinExistence type="predicted"/>
<organism evidence="6">
    <name type="scientific">hydrothermal vent metagenome</name>
    <dbReference type="NCBI Taxonomy" id="652676"/>
    <lineage>
        <taxon>unclassified sequences</taxon>
        <taxon>metagenomes</taxon>
        <taxon>ecological metagenomes</taxon>
    </lineage>
</organism>
<dbReference type="PROSITE" id="PS50109">
    <property type="entry name" value="HIS_KIN"/>
    <property type="match status" value="1"/>
</dbReference>
<protein>
    <recommendedName>
        <fullName evidence="7">Histidine kinase</fullName>
    </recommendedName>
</protein>
<keyword evidence="3" id="KW-0472">Membrane</keyword>
<dbReference type="GO" id="GO:0000155">
    <property type="term" value="F:phosphorelay sensor kinase activity"/>
    <property type="evidence" value="ECO:0007669"/>
    <property type="project" value="InterPro"/>
</dbReference>
<evidence type="ECO:0000259" key="4">
    <source>
        <dbReference type="PROSITE" id="PS50109"/>
    </source>
</evidence>
<feature type="domain" description="Histidine kinase" evidence="4">
    <location>
        <begin position="184"/>
        <end position="394"/>
    </location>
</feature>
<keyword evidence="1" id="KW-0597">Phosphoprotein</keyword>
<feature type="transmembrane region" description="Helical" evidence="3">
    <location>
        <begin position="114"/>
        <end position="132"/>
    </location>
</feature>
<feature type="transmembrane region" description="Helical" evidence="3">
    <location>
        <begin position="12"/>
        <end position="30"/>
    </location>
</feature>
<feature type="transmembrane region" description="Helical" evidence="3">
    <location>
        <begin position="42"/>
        <end position="63"/>
    </location>
</feature>
<dbReference type="PROSITE" id="PS50110">
    <property type="entry name" value="RESPONSE_REGULATORY"/>
    <property type="match status" value="2"/>
</dbReference>
<reference evidence="6" key="1">
    <citation type="submission" date="2018-06" db="EMBL/GenBank/DDBJ databases">
        <authorList>
            <person name="Zhirakovskaya E."/>
        </authorList>
    </citation>
    <scope>NUCLEOTIDE SEQUENCE</scope>
</reference>
<name>A0A3B0XUE1_9ZZZZ</name>
<dbReference type="SMART" id="SM00448">
    <property type="entry name" value="REC"/>
    <property type="match status" value="1"/>
</dbReference>
<dbReference type="InterPro" id="IPR036097">
    <property type="entry name" value="HisK_dim/P_sf"/>
</dbReference>
<evidence type="ECO:0000256" key="1">
    <source>
        <dbReference type="ARBA" id="ARBA00022553"/>
    </source>
</evidence>
<evidence type="ECO:0000259" key="5">
    <source>
        <dbReference type="PROSITE" id="PS50110"/>
    </source>
</evidence>
<dbReference type="AlphaFoldDB" id="A0A3B0XUE1"/>
<dbReference type="Gene3D" id="3.40.50.2300">
    <property type="match status" value="2"/>
</dbReference>
<dbReference type="InterPro" id="IPR005467">
    <property type="entry name" value="His_kinase_dom"/>
</dbReference>
<evidence type="ECO:0000256" key="3">
    <source>
        <dbReference type="SAM" id="Phobius"/>
    </source>
</evidence>
<feature type="domain" description="Response regulatory" evidence="5">
    <location>
        <begin position="410"/>
        <end position="530"/>
    </location>
</feature>
<dbReference type="InterPro" id="IPR011006">
    <property type="entry name" value="CheY-like_superfamily"/>
</dbReference>
<sequence length="675" mass="77126">MKKLKNPEIIQSIIRLVICLLTYLYILNGIEKGYFSTSYETLTYYTWVYFLYTTINLLSMFWIPASTPRRYAALVFDIVTTTYSSYITGGINSFYVLSYIWIYIGYSTRYGQRYLSAAVILTTLGYSFLLITEESWNLLTVEAIAFILLIVTLPAYLHSLQTRLRLSTQQALADSKAKTEFLSNMTHQIRTPIGGVVGMVDLLSKTQLNMQQQQYLQSLSQSSQSLQEIIDDIVDFAHIESGSLPLNQHYSNPRSLIDSLVHSLAPLGYEKQLDLNCFIDQTFPTNVMIDTQRLRQLLSNLIRYAIGHSTRKGVYINAYAKDNSSSQSLNVSMEISYQQMPGVNQLVSEQLPNTSEALPLRVSCQLTRLMNGLFEIRPKDKNNIQFNLHFSWQQQGEASTQVPDFTENQRVLIYDTDKVSREILEKYCQQFGLKTYATSGHDNLLAHIIWSMEKKQPFEVIILGENQQRINCHELVMRIRKEIKCDSPVLYATYLHSPGHAESDVLQDIQATIIKPISLDILNNTLVKLINTDNEVEKTSAFEQQSVLNILIAEDNEINASVAYSYLTDMGHNVDIATDGTTALYAMHKQQYHLVLMDVYMPNTNGIEVTRQWRSFEKGNPWYTPIVALTAKATMEERERCLNAGMDDFLTKPVNEQQLKKILSTYSEQSLSRAS</sequence>
<dbReference type="EMBL" id="UOFJ01000181">
    <property type="protein sequence ID" value="VAW65489.1"/>
    <property type="molecule type" value="Genomic_DNA"/>
</dbReference>
<dbReference type="SUPFAM" id="SSF52172">
    <property type="entry name" value="CheY-like"/>
    <property type="match status" value="2"/>
</dbReference>
<dbReference type="Gene3D" id="1.10.287.130">
    <property type="match status" value="1"/>
</dbReference>
<dbReference type="CDD" id="cd00082">
    <property type="entry name" value="HisKA"/>
    <property type="match status" value="1"/>
</dbReference>
<dbReference type="InterPro" id="IPR003661">
    <property type="entry name" value="HisK_dim/P_dom"/>
</dbReference>
<keyword evidence="3" id="KW-0812">Transmembrane</keyword>
<feature type="transmembrane region" description="Helical" evidence="3">
    <location>
        <begin position="138"/>
        <end position="157"/>
    </location>
</feature>
<dbReference type="CDD" id="cd17546">
    <property type="entry name" value="REC_hyHK_CKI1_RcsC-like"/>
    <property type="match status" value="1"/>
</dbReference>
<keyword evidence="2" id="KW-0902">Two-component regulatory system</keyword>
<accession>A0A3B0XUE1</accession>
<evidence type="ECO:0008006" key="7">
    <source>
        <dbReference type="Google" id="ProtNLM"/>
    </source>
</evidence>
<dbReference type="SUPFAM" id="SSF55874">
    <property type="entry name" value="ATPase domain of HSP90 chaperone/DNA topoisomerase II/histidine kinase"/>
    <property type="match status" value="1"/>
</dbReference>
<dbReference type="InterPro" id="IPR036890">
    <property type="entry name" value="HATPase_C_sf"/>
</dbReference>
<evidence type="ECO:0000313" key="6">
    <source>
        <dbReference type="EMBL" id="VAW65489.1"/>
    </source>
</evidence>
<evidence type="ECO:0000256" key="2">
    <source>
        <dbReference type="ARBA" id="ARBA00023012"/>
    </source>
</evidence>